<dbReference type="Pfam" id="PF07182">
    <property type="entry name" value="DUF1402"/>
    <property type="match status" value="1"/>
</dbReference>
<evidence type="ECO:0008006" key="4">
    <source>
        <dbReference type="Google" id="ProtNLM"/>
    </source>
</evidence>
<keyword evidence="1" id="KW-0732">Signal</keyword>
<sequence length="325" mass="36035">MTSRLNLIAGLCLSVVLASPILSQPAYSATVVPAGNRNAEQPAIPGASAKRTRELSTTYEKKYQKIYTLLKSDASLRSKIRANASAYGIDPIHIAGAIVGEHTYNVDVYDRLQTYYVKAMSYVNQGVDFSYNGESIATFIKRPEFAGCERFKDSYTLWSCREDVWNAKFRGKKVNGKSYPNNRFSAVFFQPFFAGQTFGLGQINPLTALQMSDMVNRVSGLPKLRAEDGSTIYKTIMDPDLTLPYIAATIKQSITSYRQIAGFDISKNPGLTATLYNTGGANDRARALAQGNKKRKTAGQSELMPQENYYGWLVNNKLDELKALF</sequence>
<keyword evidence="3" id="KW-1185">Reference proteome</keyword>
<dbReference type="InterPro" id="IPR009842">
    <property type="entry name" value="DUF1402"/>
</dbReference>
<dbReference type="Proteomes" id="UP000555393">
    <property type="component" value="Unassembled WGS sequence"/>
</dbReference>
<dbReference type="RefSeq" id="WP_184221511.1">
    <property type="nucleotide sequence ID" value="NZ_JACIIU010000004.1"/>
</dbReference>
<gene>
    <name evidence="2" type="ORF">FHS77_001324</name>
</gene>
<reference evidence="2 3" key="1">
    <citation type="submission" date="2020-08" db="EMBL/GenBank/DDBJ databases">
        <title>Genomic Encyclopedia of Type Strains, Phase IV (KMG-IV): sequencing the most valuable type-strain genomes for metagenomic binning, comparative biology and taxonomic classification.</title>
        <authorList>
            <person name="Goeker M."/>
        </authorList>
    </citation>
    <scope>NUCLEOTIDE SEQUENCE [LARGE SCALE GENOMIC DNA]</scope>
    <source>
        <strain evidence="2 3">DSM 22336</strain>
    </source>
</reference>
<evidence type="ECO:0000256" key="1">
    <source>
        <dbReference type="SAM" id="SignalP"/>
    </source>
</evidence>
<feature type="signal peptide" evidence="1">
    <location>
        <begin position="1"/>
        <end position="28"/>
    </location>
</feature>
<dbReference type="AlphaFoldDB" id="A0A841LRS4"/>
<proteinExistence type="predicted"/>
<evidence type="ECO:0000313" key="3">
    <source>
        <dbReference type="Proteomes" id="UP000555393"/>
    </source>
</evidence>
<protein>
    <recommendedName>
        <fullName evidence="4">DUF1402 family protein</fullName>
    </recommendedName>
</protein>
<comment type="caution">
    <text evidence="2">The sequence shown here is derived from an EMBL/GenBank/DDBJ whole genome shotgun (WGS) entry which is preliminary data.</text>
</comment>
<accession>A0A841LRS4</accession>
<name>A0A841LRS4_9HYPH</name>
<dbReference type="EMBL" id="JACIIU010000004">
    <property type="protein sequence ID" value="MBB6260783.1"/>
    <property type="molecule type" value="Genomic_DNA"/>
</dbReference>
<feature type="chain" id="PRO_5032340862" description="DUF1402 family protein" evidence="1">
    <location>
        <begin position="29"/>
        <end position="325"/>
    </location>
</feature>
<organism evidence="2 3">
    <name type="scientific">Paenochrobactrum gallinarii</name>
    <dbReference type="NCBI Taxonomy" id="643673"/>
    <lineage>
        <taxon>Bacteria</taxon>
        <taxon>Pseudomonadati</taxon>
        <taxon>Pseudomonadota</taxon>
        <taxon>Alphaproteobacteria</taxon>
        <taxon>Hyphomicrobiales</taxon>
        <taxon>Brucellaceae</taxon>
        <taxon>Paenochrobactrum</taxon>
    </lineage>
</organism>
<evidence type="ECO:0000313" key="2">
    <source>
        <dbReference type="EMBL" id="MBB6260783.1"/>
    </source>
</evidence>